<sequence>MGTGSFTTQMFPRDGLCDYIFYDSIYKSGITTFDPPEEADSGLVSFVEKRKDYSSTDFGIGFSYKYAPYVSSVLSRNQDPNSPFMLGYFWKQQIYNFGVLDTPTRDVKEASVKEAFDLLKIVAGFSDLKRAQGYSCIMVFAALVPNDSWANFYVLEFPAVGPGIFISLGHYDNGDNTFSDCHVMPPTVLSRPAQVAANNSSYEYDLTTAVASLNKLATTGATLVWATSVTMKGRWTVLEEGEQPEFLSRCVHDPSAESFGDVAKVCEDDSFKNTLNDFQVYSTLTYNSSHLFAFDDEDAFKQKLCRLKADHSSLDFGIAVFDLEYEDFSNACDFFNLRGAFSRLKALRHIIDFFRTNFKEPSDRTTCLSLTR</sequence>
<dbReference type="VEuPathDB" id="VectorBase:RSAN_051821"/>
<gene>
    <name evidence="1" type="ORF">HPB52_002052</name>
</gene>
<dbReference type="OrthoDB" id="6507438at2759"/>
<proteinExistence type="predicted"/>
<organism evidence="1 2">
    <name type="scientific">Rhipicephalus sanguineus</name>
    <name type="common">Brown dog tick</name>
    <name type="synonym">Ixodes sanguineus</name>
    <dbReference type="NCBI Taxonomy" id="34632"/>
    <lineage>
        <taxon>Eukaryota</taxon>
        <taxon>Metazoa</taxon>
        <taxon>Ecdysozoa</taxon>
        <taxon>Arthropoda</taxon>
        <taxon>Chelicerata</taxon>
        <taxon>Arachnida</taxon>
        <taxon>Acari</taxon>
        <taxon>Parasitiformes</taxon>
        <taxon>Ixodida</taxon>
        <taxon>Ixodoidea</taxon>
        <taxon>Ixodidae</taxon>
        <taxon>Rhipicephalinae</taxon>
        <taxon>Rhipicephalus</taxon>
        <taxon>Rhipicephalus</taxon>
    </lineage>
</organism>
<evidence type="ECO:0000313" key="1">
    <source>
        <dbReference type="EMBL" id="KAH7942875.1"/>
    </source>
</evidence>
<accession>A0A9D4PIW9</accession>
<comment type="caution">
    <text evidence="1">The sequence shown here is derived from an EMBL/GenBank/DDBJ whole genome shotgun (WGS) entry which is preliminary data.</text>
</comment>
<protein>
    <submittedName>
        <fullName evidence="1">Uncharacterized protein</fullName>
    </submittedName>
</protein>
<name>A0A9D4PIW9_RHISA</name>
<dbReference type="EMBL" id="JABSTV010001253">
    <property type="protein sequence ID" value="KAH7942875.1"/>
    <property type="molecule type" value="Genomic_DNA"/>
</dbReference>
<reference evidence="1" key="1">
    <citation type="journal article" date="2020" name="Cell">
        <title>Large-Scale Comparative Analyses of Tick Genomes Elucidate Their Genetic Diversity and Vector Capacities.</title>
        <authorList>
            <consortium name="Tick Genome and Microbiome Consortium (TIGMIC)"/>
            <person name="Jia N."/>
            <person name="Wang J."/>
            <person name="Shi W."/>
            <person name="Du L."/>
            <person name="Sun Y."/>
            <person name="Zhan W."/>
            <person name="Jiang J.F."/>
            <person name="Wang Q."/>
            <person name="Zhang B."/>
            <person name="Ji P."/>
            <person name="Bell-Sakyi L."/>
            <person name="Cui X.M."/>
            <person name="Yuan T.T."/>
            <person name="Jiang B.G."/>
            <person name="Yang W.F."/>
            <person name="Lam T.T."/>
            <person name="Chang Q.C."/>
            <person name="Ding S.J."/>
            <person name="Wang X.J."/>
            <person name="Zhu J.G."/>
            <person name="Ruan X.D."/>
            <person name="Zhao L."/>
            <person name="Wei J.T."/>
            <person name="Ye R.Z."/>
            <person name="Que T.C."/>
            <person name="Du C.H."/>
            <person name="Zhou Y.H."/>
            <person name="Cheng J.X."/>
            <person name="Dai P.F."/>
            <person name="Guo W.B."/>
            <person name="Han X.H."/>
            <person name="Huang E.J."/>
            <person name="Li L.F."/>
            <person name="Wei W."/>
            <person name="Gao Y.C."/>
            <person name="Liu J.Z."/>
            <person name="Shao H.Z."/>
            <person name="Wang X."/>
            <person name="Wang C.C."/>
            <person name="Yang T.C."/>
            <person name="Huo Q.B."/>
            <person name="Li W."/>
            <person name="Chen H.Y."/>
            <person name="Chen S.E."/>
            <person name="Zhou L.G."/>
            <person name="Ni X.B."/>
            <person name="Tian J.H."/>
            <person name="Sheng Y."/>
            <person name="Liu T."/>
            <person name="Pan Y.S."/>
            <person name="Xia L.Y."/>
            <person name="Li J."/>
            <person name="Zhao F."/>
            <person name="Cao W.C."/>
        </authorList>
    </citation>
    <scope>NUCLEOTIDE SEQUENCE</scope>
    <source>
        <strain evidence="1">Rsan-2018</strain>
    </source>
</reference>
<evidence type="ECO:0000313" key="2">
    <source>
        <dbReference type="Proteomes" id="UP000821837"/>
    </source>
</evidence>
<dbReference type="AlphaFoldDB" id="A0A9D4PIW9"/>
<dbReference type="Proteomes" id="UP000821837">
    <property type="component" value="Unassembled WGS sequence"/>
</dbReference>
<reference evidence="1" key="2">
    <citation type="submission" date="2021-09" db="EMBL/GenBank/DDBJ databases">
        <authorList>
            <person name="Jia N."/>
            <person name="Wang J."/>
            <person name="Shi W."/>
            <person name="Du L."/>
            <person name="Sun Y."/>
            <person name="Zhan W."/>
            <person name="Jiang J."/>
            <person name="Wang Q."/>
            <person name="Zhang B."/>
            <person name="Ji P."/>
            <person name="Sakyi L.B."/>
            <person name="Cui X."/>
            <person name="Yuan T."/>
            <person name="Jiang B."/>
            <person name="Yang W."/>
            <person name="Lam T.T.-Y."/>
            <person name="Chang Q."/>
            <person name="Ding S."/>
            <person name="Wang X."/>
            <person name="Zhu J."/>
            <person name="Ruan X."/>
            <person name="Zhao L."/>
            <person name="Wei J."/>
            <person name="Que T."/>
            <person name="Du C."/>
            <person name="Cheng J."/>
            <person name="Dai P."/>
            <person name="Han X."/>
            <person name="Huang E."/>
            <person name="Gao Y."/>
            <person name="Liu J."/>
            <person name="Shao H."/>
            <person name="Ye R."/>
            <person name="Li L."/>
            <person name="Wei W."/>
            <person name="Wang X."/>
            <person name="Wang C."/>
            <person name="Huo Q."/>
            <person name="Li W."/>
            <person name="Guo W."/>
            <person name="Chen H."/>
            <person name="Chen S."/>
            <person name="Zhou L."/>
            <person name="Zhou L."/>
            <person name="Ni X."/>
            <person name="Tian J."/>
            <person name="Zhou Y."/>
            <person name="Sheng Y."/>
            <person name="Liu T."/>
            <person name="Pan Y."/>
            <person name="Xia L."/>
            <person name="Li J."/>
            <person name="Zhao F."/>
            <person name="Cao W."/>
        </authorList>
    </citation>
    <scope>NUCLEOTIDE SEQUENCE</scope>
    <source>
        <strain evidence="1">Rsan-2018</strain>
        <tissue evidence="1">Larvae</tissue>
    </source>
</reference>
<keyword evidence="2" id="KW-1185">Reference proteome</keyword>